<evidence type="ECO:0000256" key="3">
    <source>
        <dbReference type="ARBA" id="ARBA00023235"/>
    </source>
</evidence>
<dbReference type="EMBL" id="DF237417">
    <property type="protein sequence ID" value="GAQ88906.1"/>
    <property type="molecule type" value="Genomic_DNA"/>
</dbReference>
<dbReference type="InterPro" id="IPR037523">
    <property type="entry name" value="VOC_core"/>
</dbReference>
<dbReference type="PANTHER" id="PTHR43048">
    <property type="entry name" value="METHYLMALONYL-COA EPIMERASE"/>
    <property type="match status" value="1"/>
</dbReference>
<comment type="catalytic activity">
    <reaction evidence="5">
        <text>(R)-methylmalonyl-CoA = (S)-methylmalonyl-CoA</text>
        <dbReference type="Rhea" id="RHEA:20553"/>
        <dbReference type="ChEBI" id="CHEBI:57326"/>
        <dbReference type="ChEBI" id="CHEBI:57327"/>
        <dbReference type="EC" id="5.1.99.1"/>
    </reaction>
    <physiologicalReaction direction="right-to-left" evidence="5">
        <dbReference type="Rhea" id="RHEA:20555"/>
    </physiologicalReaction>
</comment>
<evidence type="ECO:0000256" key="10">
    <source>
        <dbReference type="SAM" id="MobiDB-lite"/>
    </source>
</evidence>
<reference evidence="12 13" key="1">
    <citation type="journal article" date="2014" name="Nat. Commun.">
        <title>Klebsormidium flaccidum genome reveals primary factors for plant terrestrial adaptation.</title>
        <authorList>
            <person name="Hori K."/>
            <person name="Maruyama F."/>
            <person name="Fujisawa T."/>
            <person name="Togashi T."/>
            <person name="Yamamoto N."/>
            <person name="Seo M."/>
            <person name="Sato S."/>
            <person name="Yamada T."/>
            <person name="Mori H."/>
            <person name="Tajima N."/>
            <person name="Moriyama T."/>
            <person name="Ikeuchi M."/>
            <person name="Watanabe M."/>
            <person name="Wada H."/>
            <person name="Kobayashi K."/>
            <person name="Saito M."/>
            <person name="Masuda T."/>
            <person name="Sasaki-Sekimoto Y."/>
            <person name="Mashiguchi K."/>
            <person name="Awai K."/>
            <person name="Shimojima M."/>
            <person name="Masuda S."/>
            <person name="Iwai M."/>
            <person name="Nobusawa T."/>
            <person name="Narise T."/>
            <person name="Kondo S."/>
            <person name="Saito H."/>
            <person name="Sato R."/>
            <person name="Murakawa M."/>
            <person name="Ihara Y."/>
            <person name="Oshima-Yamada Y."/>
            <person name="Ohtaka K."/>
            <person name="Satoh M."/>
            <person name="Sonobe K."/>
            <person name="Ishii M."/>
            <person name="Ohtani R."/>
            <person name="Kanamori-Sato M."/>
            <person name="Honoki R."/>
            <person name="Miyazaki D."/>
            <person name="Mochizuki H."/>
            <person name="Umetsu J."/>
            <person name="Higashi K."/>
            <person name="Shibata D."/>
            <person name="Kamiya Y."/>
            <person name="Sato N."/>
            <person name="Nakamura Y."/>
            <person name="Tabata S."/>
            <person name="Ida S."/>
            <person name="Kurokawa K."/>
            <person name="Ohta H."/>
        </authorList>
    </citation>
    <scope>NUCLEOTIDE SEQUENCE [LARGE SCALE GENOMIC DNA]</scope>
    <source>
        <strain evidence="12 13">NIES-2285</strain>
    </source>
</reference>
<protein>
    <recommendedName>
        <fullName evidence="8">Methylmalonyl-CoA epimerase, mitochondrial</fullName>
        <ecNumber evidence="7">5.1.99.1</ecNumber>
    </recommendedName>
    <alternativeName>
        <fullName evidence="9">DL-methylmalonyl-CoA racemase</fullName>
    </alternativeName>
</protein>
<dbReference type="EC" id="5.1.99.1" evidence="7"/>
<evidence type="ECO:0000256" key="2">
    <source>
        <dbReference type="ARBA" id="ARBA00022723"/>
    </source>
</evidence>
<evidence type="ECO:0000256" key="1">
    <source>
        <dbReference type="ARBA" id="ARBA00009308"/>
    </source>
</evidence>
<dbReference type="PROSITE" id="PS51819">
    <property type="entry name" value="VOC"/>
    <property type="match status" value="1"/>
</dbReference>
<dbReference type="Gene3D" id="3.10.180.10">
    <property type="entry name" value="2,3-Dihydroxybiphenyl 1,2-Dioxygenase, domain 1"/>
    <property type="match status" value="1"/>
</dbReference>
<comment type="similarity">
    <text evidence="1">Belongs to the methylmalonyl-CoA epimerase family.</text>
</comment>
<evidence type="ECO:0000256" key="8">
    <source>
        <dbReference type="ARBA" id="ARBA00071337"/>
    </source>
</evidence>
<feature type="domain" description="VOC" evidence="11">
    <location>
        <begin position="78"/>
        <end position="208"/>
    </location>
</feature>
<name>A0A1Y1IJJ6_KLENI</name>
<dbReference type="GO" id="GO:0046491">
    <property type="term" value="P:L-methylmalonyl-CoA metabolic process"/>
    <property type="evidence" value="ECO:0000318"/>
    <property type="project" value="GO_Central"/>
</dbReference>
<evidence type="ECO:0000256" key="4">
    <source>
        <dbReference type="ARBA" id="ARBA00023285"/>
    </source>
</evidence>
<evidence type="ECO:0000256" key="5">
    <source>
        <dbReference type="ARBA" id="ARBA00050406"/>
    </source>
</evidence>
<dbReference type="GO" id="GO:0046872">
    <property type="term" value="F:metal ion binding"/>
    <property type="evidence" value="ECO:0007669"/>
    <property type="project" value="UniProtKB-KW"/>
</dbReference>
<dbReference type="SUPFAM" id="SSF54593">
    <property type="entry name" value="Glyoxalase/Bleomycin resistance protein/Dihydroxybiphenyl dioxygenase"/>
    <property type="match status" value="1"/>
</dbReference>
<evidence type="ECO:0000256" key="6">
    <source>
        <dbReference type="ARBA" id="ARBA00053742"/>
    </source>
</evidence>
<dbReference type="Pfam" id="PF13669">
    <property type="entry name" value="Glyoxalase_4"/>
    <property type="match status" value="1"/>
</dbReference>
<gene>
    <name evidence="12" type="ORF">KFL_004680100</name>
</gene>
<dbReference type="FunFam" id="3.10.180.10:FF:000003">
    <property type="entry name" value="Methylmalonyl-CoA epimerase, mitochondrial"/>
    <property type="match status" value="1"/>
</dbReference>
<dbReference type="GO" id="GO:0004493">
    <property type="term" value="F:methylmalonyl-CoA epimerase activity"/>
    <property type="evidence" value="ECO:0000318"/>
    <property type="project" value="GO_Central"/>
</dbReference>
<sequence length="220" mass="23590">MHQLVAASPVSNDRTSPERPGVSGAAEAEPSGKHGAVQSGSWRRNSGKQIPYCSHANVVEEHWTMTDAPADIPYSVLGLNHLAVAVPDLEAASEKYRTVFGASVSNPKPQPEHGVTVVFVKLPGLTIELLHPLGDASPIAKFLQKNPRGGLHHVCLTVDNINHAAQHLKESDVNLLGDGKPKIGAHGDPVVFLNPKDTNGVLVELEEASGEMHNFTHEKW</sequence>
<dbReference type="InterPro" id="IPR029068">
    <property type="entry name" value="Glyas_Bleomycin-R_OHBP_Dase"/>
</dbReference>
<dbReference type="InterPro" id="IPR017515">
    <property type="entry name" value="MeMalonyl-CoA_epimerase"/>
</dbReference>
<evidence type="ECO:0000259" key="11">
    <source>
        <dbReference type="PROSITE" id="PS51819"/>
    </source>
</evidence>
<proteinExistence type="inferred from homology"/>
<keyword evidence="2" id="KW-0479">Metal-binding</keyword>
<dbReference type="Proteomes" id="UP000054558">
    <property type="component" value="Unassembled WGS sequence"/>
</dbReference>
<evidence type="ECO:0000256" key="9">
    <source>
        <dbReference type="ARBA" id="ARBA00081771"/>
    </source>
</evidence>
<evidence type="ECO:0000313" key="13">
    <source>
        <dbReference type="Proteomes" id="UP000054558"/>
    </source>
</evidence>
<evidence type="ECO:0000313" key="12">
    <source>
        <dbReference type="EMBL" id="GAQ88906.1"/>
    </source>
</evidence>
<keyword evidence="3" id="KW-0413">Isomerase</keyword>
<keyword evidence="4" id="KW-0170">Cobalt</keyword>
<dbReference type="PANTHER" id="PTHR43048:SF3">
    <property type="entry name" value="METHYLMALONYL-COA EPIMERASE, MITOCHONDRIAL"/>
    <property type="match status" value="1"/>
</dbReference>
<organism evidence="12 13">
    <name type="scientific">Klebsormidium nitens</name>
    <name type="common">Green alga</name>
    <name type="synonym">Ulothrix nitens</name>
    <dbReference type="NCBI Taxonomy" id="105231"/>
    <lineage>
        <taxon>Eukaryota</taxon>
        <taxon>Viridiplantae</taxon>
        <taxon>Streptophyta</taxon>
        <taxon>Klebsormidiophyceae</taxon>
        <taxon>Klebsormidiales</taxon>
        <taxon>Klebsormidiaceae</taxon>
        <taxon>Klebsormidium</taxon>
    </lineage>
</organism>
<dbReference type="STRING" id="105231.A0A1Y1IJJ6"/>
<dbReference type="NCBIfam" id="TIGR03081">
    <property type="entry name" value="metmalonyl_epim"/>
    <property type="match status" value="1"/>
</dbReference>
<dbReference type="CDD" id="cd07249">
    <property type="entry name" value="MMCE"/>
    <property type="match status" value="1"/>
</dbReference>
<keyword evidence="13" id="KW-1185">Reference proteome</keyword>
<evidence type="ECO:0000256" key="7">
    <source>
        <dbReference type="ARBA" id="ARBA00066411"/>
    </source>
</evidence>
<dbReference type="InterPro" id="IPR051785">
    <property type="entry name" value="MMCE/EMCE_epimerase"/>
</dbReference>
<accession>A0A1Y1IJJ6</accession>
<feature type="region of interest" description="Disordered" evidence="10">
    <location>
        <begin position="1"/>
        <end position="45"/>
    </location>
</feature>
<dbReference type="OrthoDB" id="16820at2759"/>
<dbReference type="OMA" id="CIELLHP"/>
<comment type="function">
    <text evidence="6">Methylmalonyl-CoA epimerase involved in propionyl-CoA metabolism.</text>
</comment>
<dbReference type="AlphaFoldDB" id="A0A1Y1IJJ6"/>